<evidence type="ECO:0000313" key="3">
    <source>
        <dbReference type="Proteomes" id="UP000452235"/>
    </source>
</evidence>
<feature type="region of interest" description="Disordered" evidence="1">
    <location>
        <begin position="246"/>
        <end position="289"/>
    </location>
</feature>
<evidence type="ECO:0000313" key="2">
    <source>
        <dbReference type="EMBL" id="GFF16230.1"/>
    </source>
</evidence>
<keyword evidence="3" id="KW-1185">Reference proteome</keyword>
<comment type="caution">
    <text evidence="2">The sequence shown here is derived from an EMBL/GenBank/DDBJ whole genome shotgun (WGS) entry which is preliminary data.</text>
</comment>
<feature type="compositionally biased region" description="Basic and acidic residues" evidence="1">
    <location>
        <begin position="119"/>
        <end position="137"/>
    </location>
</feature>
<accession>A0A5M3Z154</accession>
<feature type="region of interest" description="Disordered" evidence="1">
    <location>
        <begin position="36"/>
        <end position="178"/>
    </location>
</feature>
<sequence length="289" mass="32527">MASIVHRPLNRFRKTDHQRTFHERWGDLAISAPTDGAWNQLDACDGPVSRRRHSRHGSIPETNSSRGSYASDDDDYDEALSLTDNSPGPSRQNSFSVRTLDPRRLSMRLTPRPKTPADGTKDKKEYPSSQRERRTDFAYKPIHQDYPSEVAEKMTRQNPHSSSRFRYIPANPEYSGQPETAVSCQRYAPTGRACPVNGVVGLPERGARQRPHYRETVPDGVRSRSLPRDDTHARSFAPCRLVHRGELDPGQQAGSPGARHASSSKGRKTARSSRYMTMTMVPDPEDIYG</sequence>
<dbReference type="EMBL" id="BLJY01000005">
    <property type="protein sequence ID" value="GFF16230.1"/>
    <property type="molecule type" value="Genomic_DNA"/>
</dbReference>
<feature type="region of interest" description="Disordered" evidence="1">
    <location>
        <begin position="202"/>
        <end position="232"/>
    </location>
</feature>
<dbReference type="VEuPathDB" id="FungiDB:ATEG_05354"/>
<name>A0A5M3Z154_ASPTE</name>
<protein>
    <submittedName>
        <fullName evidence="2">Uncharacterized protein</fullName>
    </submittedName>
</protein>
<gene>
    <name evidence="2" type="ORF">ATEIFO6365_0005042000</name>
</gene>
<evidence type="ECO:0000256" key="1">
    <source>
        <dbReference type="SAM" id="MobiDB-lite"/>
    </source>
</evidence>
<reference evidence="2 3" key="1">
    <citation type="submission" date="2020-01" db="EMBL/GenBank/DDBJ databases">
        <title>Aspergillus terreus IFO 6365 whole genome shotgun sequence.</title>
        <authorList>
            <person name="Kanamasa S."/>
            <person name="Takahashi H."/>
        </authorList>
    </citation>
    <scope>NUCLEOTIDE SEQUENCE [LARGE SCALE GENOMIC DNA]</scope>
    <source>
        <strain evidence="2 3">IFO 6365</strain>
    </source>
</reference>
<proteinExistence type="predicted"/>
<dbReference type="OrthoDB" id="4148828at2759"/>
<dbReference type="AlphaFoldDB" id="A0A5M3Z154"/>
<feature type="compositionally biased region" description="Polar residues" evidence="1">
    <location>
        <begin position="83"/>
        <end position="97"/>
    </location>
</feature>
<dbReference type="Proteomes" id="UP000452235">
    <property type="component" value="Unassembled WGS sequence"/>
</dbReference>
<organism evidence="2 3">
    <name type="scientific">Aspergillus terreus</name>
    <dbReference type="NCBI Taxonomy" id="33178"/>
    <lineage>
        <taxon>Eukaryota</taxon>
        <taxon>Fungi</taxon>
        <taxon>Dikarya</taxon>
        <taxon>Ascomycota</taxon>
        <taxon>Pezizomycotina</taxon>
        <taxon>Eurotiomycetes</taxon>
        <taxon>Eurotiomycetidae</taxon>
        <taxon>Eurotiales</taxon>
        <taxon>Aspergillaceae</taxon>
        <taxon>Aspergillus</taxon>
        <taxon>Aspergillus subgen. Circumdati</taxon>
    </lineage>
</organism>